<accession>A0A6M2DHD8</accession>
<feature type="compositionally biased region" description="Polar residues" evidence="1">
    <location>
        <begin position="42"/>
        <end position="52"/>
    </location>
</feature>
<dbReference type="AlphaFoldDB" id="A0A6M2DHD8"/>
<dbReference type="EMBL" id="GIIL01001946">
    <property type="protein sequence ID" value="NOV45672.1"/>
    <property type="molecule type" value="Transcribed_RNA"/>
</dbReference>
<feature type="region of interest" description="Disordered" evidence="1">
    <location>
        <begin position="1"/>
        <end position="57"/>
    </location>
</feature>
<evidence type="ECO:0000256" key="1">
    <source>
        <dbReference type="SAM" id="MobiDB-lite"/>
    </source>
</evidence>
<proteinExistence type="predicted"/>
<evidence type="ECO:0000313" key="2">
    <source>
        <dbReference type="EMBL" id="NOV45672.1"/>
    </source>
</evidence>
<feature type="compositionally biased region" description="Basic and acidic residues" evidence="1">
    <location>
        <begin position="69"/>
        <end position="79"/>
    </location>
</feature>
<organism evidence="2">
    <name type="scientific">Xenopsylla cheopis</name>
    <name type="common">Oriental rat flea</name>
    <name type="synonym">Pulex cheopis</name>
    <dbReference type="NCBI Taxonomy" id="163159"/>
    <lineage>
        <taxon>Eukaryota</taxon>
        <taxon>Metazoa</taxon>
        <taxon>Ecdysozoa</taxon>
        <taxon>Arthropoda</taxon>
        <taxon>Hexapoda</taxon>
        <taxon>Insecta</taxon>
        <taxon>Pterygota</taxon>
        <taxon>Neoptera</taxon>
        <taxon>Endopterygota</taxon>
        <taxon>Siphonaptera</taxon>
        <taxon>Pulicidae</taxon>
        <taxon>Xenopsyllinae</taxon>
        <taxon>Xenopsylla</taxon>
    </lineage>
</organism>
<name>A0A6M2DHD8_XENCH</name>
<sequence length="122" mass="12691">MAEFGVGVAVPAKPSSRVLKPPGGGSSIFTGPEVKEQKPRNMKNQQNSTSMNEVMGTVDPNILISQKAAETKPEQECPKTAETPQEATAKVESKVNAGPQSAAPVNGTRGKVPPGGFSAGFW</sequence>
<reference evidence="2" key="1">
    <citation type="submission" date="2020-03" db="EMBL/GenBank/DDBJ databases">
        <title>Transcriptomic Profiling of the Digestive Tract of the Rat Flea, Xenopsylla cheopis, Following Blood Feeding and Infection with Yersinia pestis.</title>
        <authorList>
            <person name="Bland D.M."/>
            <person name="Martens C.A."/>
            <person name="Virtaneva K."/>
            <person name="Kanakabandi K."/>
            <person name="Long D."/>
            <person name="Rosenke R."/>
            <person name="Saturday G.A."/>
            <person name="Hoyt F.H."/>
            <person name="Bruno D.P."/>
            <person name="Ribeiro J.M.C."/>
            <person name="Hinnebusch J."/>
        </authorList>
    </citation>
    <scope>NUCLEOTIDE SEQUENCE</scope>
</reference>
<protein>
    <submittedName>
        <fullName evidence="2">Protein aquasalis</fullName>
    </submittedName>
</protein>
<feature type="region of interest" description="Disordered" evidence="1">
    <location>
        <begin position="69"/>
        <end position="122"/>
    </location>
</feature>